<evidence type="ECO:0000256" key="1">
    <source>
        <dbReference type="SAM" id="MobiDB-lite"/>
    </source>
</evidence>
<dbReference type="Proteomes" id="UP001491310">
    <property type="component" value="Unassembled WGS sequence"/>
</dbReference>
<dbReference type="SUPFAM" id="SSF51735">
    <property type="entry name" value="NAD(P)-binding Rossmann-fold domains"/>
    <property type="match status" value="1"/>
</dbReference>
<evidence type="ECO:0000313" key="2">
    <source>
        <dbReference type="EMBL" id="KAK9917438.1"/>
    </source>
</evidence>
<protein>
    <recommendedName>
        <fullName evidence="4">ATP-grasp domain-containing protein</fullName>
    </recommendedName>
</protein>
<dbReference type="SUPFAM" id="SSF56059">
    <property type="entry name" value="Glutathione synthetase ATP-binding domain-like"/>
    <property type="match status" value="1"/>
</dbReference>
<dbReference type="EMBL" id="JALJOT010000002">
    <property type="protein sequence ID" value="KAK9917438.1"/>
    <property type="molecule type" value="Genomic_DNA"/>
</dbReference>
<dbReference type="InterPro" id="IPR036291">
    <property type="entry name" value="NAD(P)-bd_dom_sf"/>
</dbReference>
<evidence type="ECO:0008006" key="4">
    <source>
        <dbReference type="Google" id="ProtNLM"/>
    </source>
</evidence>
<comment type="caution">
    <text evidence="2">The sequence shown here is derived from an EMBL/GenBank/DDBJ whole genome shotgun (WGS) entry which is preliminary data.</text>
</comment>
<sequence>MRSKHLEQNAQLKNQPGNSSVGGSDSTHKFVLSDPYMKLFKLSREQQEERRRAHIQRANTRHMKEEADLQSLIRRLDITFFIFLAVNSRRFTAAGDGEELKRRVRVALGGAPKTWRGTAIVSGAKSTKGLHMCRHLHRAGWRVVLVDVHKNWAAGARWSSCVAAFKTYPLPNMDPVGYLKAMDRIAAEEKAKLFVPVSIAQYSVYEAMAAERLQRTQGVRYCTADAPTVAQLNDKIKFTELCQHIGAVVPKMFPITSGQQLMELNSRPGVLGGKRFLLKSIHYAATHRADMFTLPCEPQALVEYMGTMGEVSEARPWMLQQLLQGCEFSSYSVAHEGQLVMHSDNEACLSCLDYAHINSQQIWDWVRDFCKKTKASGQLCFDFMKDDSDGRLYAFECNPRCSTILLNFYNHGHVAEAFFTPQAVISHGKAPFTPHSSALLDASDPLPFLGLHYMQVPALLLRNLRKGNTWQKVDLCTGKLVELGGD</sequence>
<dbReference type="Gene3D" id="3.30.470.20">
    <property type="entry name" value="ATP-grasp fold, B domain"/>
    <property type="match status" value="1"/>
</dbReference>
<reference evidence="2 3" key="1">
    <citation type="journal article" date="2024" name="Nat. Commun.">
        <title>Phylogenomics reveals the evolutionary origins of lichenization in chlorophyte algae.</title>
        <authorList>
            <person name="Puginier C."/>
            <person name="Libourel C."/>
            <person name="Otte J."/>
            <person name="Skaloud P."/>
            <person name="Haon M."/>
            <person name="Grisel S."/>
            <person name="Petersen M."/>
            <person name="Berrin J.G."/>
            <person name="Delaux P.M."/>
            <person name="Dal Grande F."/>
            <person name="Keller J."/>
        </authorList>
    </citation>
    <scope>NUCLEOTIDE SEQUENCE [LARGE SCALE GENOMIC DNA]</scope>
    <source>
        <strain evidence="2 3">SAG 216-7</strain>
    </source>
</reference>
<feature type="region of interest" description="Disordered" evidence="1">
    <location>
        <begin position="1"/>
        <end position="27"/>
    </location>
</feature>
<organism evidence="2 3">
    <name type="scientific">Coccomyxa subellipsoidea</name>
    <dbReference type="NCBI Taxonomy" id="248742"/>
    <lineage>
        <taxon>Eukaryota</taxon>
        <taxon>Viridiplantae</taxon>
        <taxon>Chlorophyta</taxon>
        <taxon>core chlorophytes</taxon>
        <taxon>Trebouxiophyceae</taxon>
        <taxon>Trebouxiophyceae incertae sedis</taxon>
        <taxon>Coccomyxaceae</taxon>
        <taxon>Coccomyxa</taxon>
    </lineage>
</organism>
<dbReference type="Gene3D" id="3.40.50.20">
    <property type="match status" value="1"/>
</dbReference>
<gene>
    <name evidence="2" type="ORF">WJX75_004380</name>
</gene>
<evidence type="ECO:0000313" key="3">
    <source>
        <dbReference type="Proteomes" id="UP001491310"/>
    </source>
</evidence>
<feature type="compositionally biased region" description="Polar residues" evidence="1">
    <location>
        <begin position="8"/>
        <end position="25"/>
    </location>
</feature>
<proteinExistence type="predicted"/>
<accession>A0ABR2Z0I7</accession>
<keyword evidence="3" id="KW-1185">Reference proteome</keyword>
<name>A0ABR2Z0I7_9CHLO</name>